<feature type="domain" description="Aldehyde dehydrogenase" evidence="5">
    <location>
        <begin position="23"/>
        <end position="483"/>
    </location>
</feature>
<keyword evidence="2 4" id="KW-0560">Oxidoreductase</keyword>
<evidence type="ECO:0000256" key="4">
    <source>
        <dbReference type="RuleBase" id="RU003345"/>
    </source>
</evidence>
<keyword evidence="7" id="KW-1185">Reference proteome</keyword>
<dbReference type="Gene3D" id="3.40.309.10">
    <property type="entry name" value="Aldehyde Dehydrogenase, Chain A, domain 2"/>
    <property type="match status" value="1"/>
</dbReference>
<dbReference type="PANTHER" id="PTHR11699">
    <property type="entry name" value="ALDEHYDE DEHYDROGENASE-RELATED"/>
    <property type="match status" value="1"/>
</dbReference>
<evidence type="ECO:0000313" key="7">
    <source>
        <dbReference type="Proteomes" id="UP000315677"/>
    </source>
</evidence>
<name>A0A543DQ67_9PSEU</name>
<protein>
    <submittedName>
        <fullName evidence="6">Acyl-CoA reductase-like NAD-dependent aldehyde dehydrogenase</fullName>
    </submittedName>
</protein>
<reference evidence="6 7" key="1">
    <citation type="submission" date="2019-06" db="EMBL/GenBank/DDBJ databases">
        <title>Sequencing the genomes of 1000 actinobacteria strains.</title>
        <authorList>
            <person name="Klenk H.-P."/>
        </authorList>
    </citation>
    <scope>NUCLEOTIDE SEQUENCE [LARGE SCALE GENOMIC DNA]</scope>
    <source>
        <strain evidence="6 7">DSM 45301</strain>
    </source>
</reference>
<dbReference type="Pfam" id="PF00171">
    <property type="entry name" value="Aldedh"/>
    <property type="match status" value="1"/>
</dbReference>
<comment type="similarity">
    <text evidence="1 4">Belongs to the aldehyde dehydrogenase family.</text>
</comment>
<sequence length="504" mass="53914">MTRPAVLDGTFGVLIDGRERDAEGGATFSVENPYDRSTICRVADSQPADVDTAVTVAHTAFRDGRWSGLRGRDRARVLQRAAQLLADAIPELVEIESRQTGRPIREMAAQLRRQPEWLEYFGALAQTEEGSLPDVDTGHLNIVQRVPLGVAALITPWNHPLHVALKKLAAALSAGNSVVLKTSEVAPITPHILARILHDAGLPPGVLNVVPGLGPVAGQALVTHPLVAKVDVTGGTPTGQAIARAVADRLVPLSAELGGKAPVLVFDDVDVPRAVAGAMFAAFIASGQTCVQGARLIVHDSVYEPFVDELVARTSALRLGDPLDEKTQIGPVASARQLARINEMVERAAAHGATLLCGGTAPDDPALGEGYFYAPTVLADVDTAAEAWQEEIFGPVTIVTPFRDEQHAVELANDSRYGLAAAVWTRDVARALRVVQRLDVGTVWVNDHHRLDPASPWGGRGASGLGRENGTEAYRGWTQTRSIIVNHADEPFDWFATDEVIRYS</sequence>
<dbReference type="RefSeq" id="WP_142055656.1">
    <property type="nucleotide sequence ID" value="NZ_VFPA01000002.1"/>
</dbReference>
<evidence type="ECO:0000313" key="6">
    <source>
        <dbReference type="EMBL" id="TQM11480.1"/>
    </source>
</evidence>
<dbReference type="OrthoDB" id="3802174at2"/>
<feature type="active site" evidence="3">
    <location>
        <position position="256"/>
    </location>
</feature>
<proteinExistence type="inferred from homology"/>
<dbReference type="AlphaFoldDB" id="A0A543DQ67"/>
<evidence type="ECO:0000256" key="1">
    <source>
        <dbReference type="ARBA" id="ARBA00009986"/>
    </source>
</evidence>
<dbReference type="Proteomes" id="UP000315677">
    <property type="component" value="Unassembled WGS sequence"/>
</dbReference>
<accession>A0A543DQ67</accession>
<dbReference type="PROSITE" id="PS00687">
    <property type="entry name" value="ALDEHYDE_DEHYDR_GLU"/>
    <property type="match status" value="1"/>
</dbReference>
<dbReference type="Gene3D" id="3.40.605.10">
    <property type="entry name" value="Aldehyde Dehydrogenase, Chain A, domain 1"/>
    <property type="match status" value="1"/>
</dbReference>
<dbReference type="CDD" id="cd07114">
    <property type="entry name" value="ALDH_DhaS"/>
    <property type="match status" value="1"/>
</dbReference>
<gene>
    <name evidence="6" type="ORF">FB558_4043</name>
</gene>
<dbReference type="GO" id="GO:0016620">
    <property type="term" value="F:oxidoreductase activity, acting on the aldehyde or oxo group of donors, NAD or NADP as acceptor"/>
    <property type="evidence" value="ECO:0007669"/>
    <property type="project" value="InterPro"/>
</dbReference>
<comment type="caution">
    <text evidence="6">The sequence shown here is derived from an EMBL/GenBank/DDBJ whole genome shotgun (WGS) entry which is preliminary data.</text>
</comment>
<dbReference type="FunFam" id="3.40.309.10:FF:000009">
    <property type="entry name" value="Aldehyde dehydrogenase A"/>
    <property type="match status" value="1"/>
</dbReference>
<dbReference type="FunFam" id="3.40.605.10:FF:000007">
    <property type="entry name" value="NAD/NADP-dependent betaine aldehyde dehydrogenase"/>
    <property type="match status" value="1"/>
</dbReference>
<organism evidence="6 7">
    <name type="scientific">Pseudonocardia kunmingensis</name>
    <dbReference type="NCBI Taxonomy" id="630975"/>
    <lineage>
        <taxon>Bacteria</taxon>
        <taxon>Bacillati</taxon>
        <taxon>Actinomycetota</taxon>
        <taxon>Actinomycetes</taxon>
        <taxon>Pseudonocardiales</taxon>
        <taxon>Pseudonocardiaceae</taxon>
        <taxon>Pseudonocardia</taxon>
    </lineage>
</organism>
<evidence type="ECO:0000256" key="3">
    <source>
        <dbReference type="PROSITE-ProRule" id="PRU10007"/>
    </source>
</evidence>
<evidence type="ECO:0000259" key="5">
    <source>
        <dbReference type="Pfam" id="PF00171"/>
    </source>
</evidence>
<dbReference type="EMBL" id="VFPA01000002">
    <property type="protein sequence ID" value="TQM11480.1"/>
    <property type="molecule type" value="Genomic_DNA"/>
</dbReference>
<dbReference type="InterPro" id="IPR016163">
    <property type="entry name" value="Ald_DH_C"/>
</dbReference>
<dbReference type="SUPFAM" id="SSF53720">
    <property type="entry name" value="ALDH-like"/>
    <property type="match status" value="1"/>
</dbReference>
<dbReference type="InterPro" id="IPR015590">
    <property type="entry name" value="Aldehyde_DH_dom"/>
</dbReference>
<dbReference type="InterPro" id="IPR029510">
    <property type="entry name" value="Ald_DH_CS_GLU"/>
</dbReference>
<dbReference type="InterPro" id="IPR016161">
    <property type="entry name" value="Ald_DH/histidinol_DH"/>
</dbReference>
<dbReference type="InterPro" id="IPR016162">
    <property type="entry name" value="Ald_DH_N"/>
</dbReference>
<evidence type="ECO:0000256" key="2">
    <source>
        <dbReference type="ARBA" id="ARBA00023002"/>
    </source>
</evidence>